<name>A0A5Q4BH48_9PEZI</name>
<sequence length="98" mass="11125">VAVGQLLDVPSIYPCVGRRFHYGELRLSRLNKISSIWKTPLCGYMSRWNQYGSFFGDNFALLASSTVYPIDGEKAPISSFSPHYIYSPKASKPYYQGY</sequence>
<accession>A0A5Q4BH48</accession>
<dbReference type="EMBL" id="PUHP01001272">
    <property type="protein sequence ID" value="TQN66253.1"/>
    <property type="molecule type" value="Genomic_DNA"/>
</dbReference>
<dbReference type="OrthoDB" id="5086500at2759"/>
<dbReference type="Pfam" id="PF20246">
    <property type="entry name" value="DUF6601"/>
    <property type="match status" value="1"/>
</dbReference>
<feature type="non-terminal residue" evidence="1">
    <location>
        <position position="1"/>
    </location>
</feature>
<comment type="caution">
    <text evidence="1">The sequence shown here is derived from an EMBL/GenBank/DDBJ whole genome shotgun (WGS) entry which is preliminary data.</text>
</comment>
<feature type="non-terminal residue" evidence="1">
    <location>
        <position position="98"/>
    </location>
</feature>
<dbReference type="Proteomes" id="UP000326340">
    <property type="component" value="Unassembled WGS sequence"/>
</dbReference>
<dbReference type="InterPro" id="IPR046536">
    <property type="entry name" value="DUF6601"/>
</dbReference>
<organism evidence="1 2">
    <name type="scientific">Colletotrichum shisoi</name>
    <dbReference type="NCBI Taxonomy" id="2078593"/>
    <lineage>
        <taxon>Eukaryota</taxon>
        <taxon>Fungi</taxon>
        <taxon>Dikarya</taxon>
        <taxon>Ascomycota</taxon>
        <taxon>Pezizomycotina</taxon>
        <taxon>Sordariomycetes</taxon>
        <taxon>Hypocreomycetidae</taxon>
        <taxon>Glomerellales</taxon>
        <taxon>Glomerellaceae</taxon>
        <taxon>Colletotrichum</taxon>
        <taxon>Colletotrichum destructivum species complex</taxon>
    </lineage>
</organism>
<evidence type="ECO:0000313" key="2">
    <source>
        <dbReference type="Proteomes" id="UP000326340"/>
    </source>
</evidence>
<proteinExistence type="predicted"/>
<gene>
    <name evidence="1" type="ORF">CSHISOI_09202</name>
</gene>
<reference evidence="1 2" key="1">
    <citation type="journal article" date="2019" name="Sci. Rep.">
        <title>Colletotrichum shisoi sp. nov., an anthracnose pathogen of Perilla frutescens in Japan: molecular phylogenetic, morphological and genomic evidence.</title>
        <authorList>
            <person name="Gan P."/>
            <person name="Tsushima A."/>
            <person name="Hiroyama R."/>
            <person name="Narusaka M."/>
            <person name="Takano Y."/>
            <person name="Narusaka Y."/>
            <person name="Kawaradani M."/>
            <person name="Damm U."/>
            <person name="Shirasu K."/>
        </authorList>
    </citation>
    <scope>NUCLEOTIDE SEQUENCE [LARGE SCALE GENOMIC DNA]</scope>
    <source>
        <strain evidence="1 2">PG-2018a</strain>
    </source>
</reference>
<evidence type="ECO:0000313" key="1">
    <source>
        <dbReference type="EMBL" id="TQN66253.1"/>
    </source>
</evidence>
<dbReference type="AlphaFoldDB" id="A0A5Q4BH48"/>
<keyword evidence="2" id="KW-1185">Reference proteome</keyword>
<protein>
    <submittedName>
        <fullName evidence="1">Uncharacterized protein</fullName>
    </submittedName>
</protein>